<feature type="transmembrane region" description="Helical" evidence="1">
    <location>
        <begin position="12"/>
        <end position="38"/>
    </location>
</feature>
<organism evidence="2 3">
    <name type="scientific">Anisodus tanguticus</name>
    <dbReference type="NCBI Taxonomy" id="243964"/>
    <lineage>
        <taxon>Eukaryota</taxon>
        <taxon>Viridiplantae</taxon>
        <taxon>Streptophyta</taxon>
        <taxon>Embryophyta</taxon>
        <taxon>Tracheophyta</taxon>
        <taxon>Spermatophyta</taxon>
        <taxon>Magnoliopsida</taxon>
        <taxon>eudicotyledons</taxon>
        <taxon>Gunneridae</taxon>
        <taxon>Pentapetalae</taxon>
        <taxon>asterids</taxon>
        <taxon>lamiids</taxon>
        <taxon>Solanales</taxon>
        <taxon>Solanaceae</taxon>
        <taxon>Solanoideae</taxon>
        <taxon>Hyoscyameae</taxon>
        <taxon>Anisodus</taxon>
    </lineage>
</organism>
<keyword evidence="1" id="KW-0472">Membrane</keyword>
<gene>
    <name evidence="2" type="ORF">RND71_006692</name>
</gene>
<keyword evidence="3" id="KW-1185">Reference proteome</keyword>
<dbReference type="AlphaFoldDB" id="A0AAE1VWD7"/>
<evidence type="ECO:0000256" key="1">
    <source>
        <dbReference type="SAM" id="Phobius"/>
    </source>
</evidence>
<sequence>MWGIFAFLSSFSLNFLIYISIFFVHLISTTLLRAIGIATSTFPSIFTPFNCSTFSSFFSYYFSLFLSSFKLYLSTFCFRNLSIIPPSTFIAAIEANQFHVTIYNWSEKEK</sequence>
<evidence type="ECO:0000313" key="2">
    <source>
        <dbReference type="EMBL" id="KAK4376015.1"/>
    </source>
</evidence>
<proteinExistence type="predicted"/>
<dbReference type="EMBL" id="JAVYJV010000003">
    <property type="protein sequence ID" value="KAK4376015.1"/>
    <property type="molecule type" value="Genomic_DNA"/>
</dbReference>
<keyword evidence="1" id="KW-1133">Transmembrane helix</keyword>
<name>A0AAE1VWD7_9SOLA</name>
<comment type="caution">
    <text evidence="2">The sequence shown here is derived from an EMBL/GenBank/DDBJ whole genome shotgun (WGS) entry which is preliminary data.</text>
</comment>
<evidence type="ECO:0000313" key="3">
    <source>
        <dbReference type="Proteomes" id="UP001291623"/>
    </source>
</evidence>
<dbReference type="Proteomes" id="UP001291623">
    <property type="component" value="Unassembled WGS sequence"/>
</dbReference>
<protein>
    <submittedName>
        <fullName evidence="2">Uncharacterized protein</fullName>
    </submittedName>
</protein>
<reference evidence="2" key="1">
    <citation type="submission" date="2023-12" db="EMBL/GenBank/DDBJ databases">
        <title>Genome assembly of Anisodus tanguticus.</title>
        <authorList>
            <person name="Wang Y.-J."/>
        </authorList>
    </citation>
    <scope>NUCLEOTIDE SEQUENCE</scope>
    <source>
        <strain evidence="2">KB-2021</strain>
        <tissue evidence="2">Leaf</tissue>
    </source>
</reference>
<accession>A0AAE1VWD7</accession>
<keyword evidence="1" id="KW-0812">Transmembrane</keyword>